<gene>
    <name evidence="5" type="ORF">HMF8227_01184</name>
</gene>
<feature type="signal peptide" evidence="2">
    <location>
        <begin position="1"/>
        <end position="28"/>
    </location>
</feature>
<dbReference type="InterPro" id="IPR044060">
    <property type="entry name" value="Bacterial_rp_domain"/>
</dbReference>
<dbReference type="OrthoDB" id="100785at2"/>
<dbReference type="Gene3D" id="2.130.10.130">
    <property type="entry name" value="Integrin alpha, N-terminal"/>
    <property type="match status" value="2"/>
</dbReference>
<dbReference type="Pfam" id="PF13517">
    <property type="entry name" value="FG-GAP_3"/>
    <property type="match status" value="1"/>
</dbReference>
<keyword evidence="1 2" id="KW-0732">Signal</keyword>
<dbReference type="PANTHER" id="PTHR46580">
    <property type="entry name" value="SENSOR KINASE-RELATED"/>
    <property type="match status" value="1"/>
</dbReference>
<dbReference type="Proteomes" id="UP000245728">
    <property type="component" value="Chromosome"/>
</dbReference>
<evidence type="ECO:0000313" key="6">
    <source>
        <dbReference type="Proteomes" id="UP000245728"/>
    </source>
</evidence>
<dbReference type="Pfam" id="PF18998">
    <property type="entry name" value="Flg_new_2"/>
    <property type="match status" value="1"/>
</dbReference>
<protein>
    <recommendedName>
        <fullName evidence="7">ASPIC/UnbV domain-containing protein</fullName>
    </recommendedName>
</protein>
<evidence type="ECO:0000256" key="1">
    <source>
        <dbReference type="ARBA" id="ARBA00022729"/>
    </source>
</evidence>
<evidence type="ECO:0000259" key="4">
    <source>
        <dbReference type="Pfam" id="PF18998"/>
    </source>
</evidence>
<proteinExistence type="predicted"/>
<evidence type="ECO:0000256" key="2">
    <source>
        <dbReference type="SAM" id="SignalP"/>
    </source>
</evidence>
<feature type="domain" description="Bacterial repeat" evidence="4">
    <location>
        <begin position="871"/>
        <end position="921"/>
    </location>
</feature>
<organism evidence="5 6">
    <name type="scientific">Saliniradius amylolyticus</name>
    <dbReference type="NCBI Taxonomy" id="2183582"/>
    <lineage>
        <taxon>Bacteria</taxon>
        <taxon>Pseudomonadati</taxon>
        <taxon>Pseudomonadota</taxon>
        <taxon>Gammaproteobacteria</taxon>
        <taxon>Alteromonadales</taxon>
        <taxon>Alteromonadaceae</taxon>
        <taxon>Saliniradius</taxon>
    </lineage>
</organism>
<dbReference type="InterPro" id="IPR011519">
    <property type="entry name" value="UnbV_ASPIC"/>
</dbReference>
<sequence>MWSNHFCCLRLIVVNSFLLVLLSLGASAGGSGALIWQQDFDQGTEGLSALPENWQNLDSHLQIERLSGWDESIYKVLGEQSYPAKSSITISIEFSAQQWFERGQFGFGIQSQHSDDYYYVYADNGYFYAGTNNQYGYLSRFELGPAELNTGYLWRVHLSEQGGEIQVSKLTQPEQTLYWHELETRDWQQVRPLLFTRDRGLEAQADNLLVSATAPLSPGSLSGDVILTIHNHGSGQVLVNRGTWRCAQSCDFTVPQSEPVTLKPVAEPGWQFAGWDGACRGQGDECQLAMSSAKHTRALWAPAADRLHTYVKLQVDSAVTAGDKELVVFGLPLASGVIQSTEQIQIFQGDQPIESHVEAGMMWHWRDGSVRSATVQLPELDLTQGDVWLTVTDGGQGQTIPEPLPYHQSLSHAGTDKEHLPFPRILVTHDPYYLSQSGIVPPFRPVTDESPAMAEYLETQFEHWAGSLNFTSSSNANWLFDRASALFKAYMVTGDARYLKEAYLSKQFYFNYVRSDDVPPRPEGGRGCWTYKSTACADGKYIAPQQAKLAWALTGDSTQWDESLLVDMALQADKGWNQHPSRDPYDSESEGFTERGAGLVGLAELNVFEMTANEGVLAHLNERIESLKDMQQAPKQWDKDNDWLPMPGYFRHSYRVHEGMPYPGDGMSDDRAGSPWMSENIADFLWQAYWLLDHSDVPEMLRRLANAVEQYGFTSSFDAESESFITKPGFTEARTRSCNTRAKSTAMLYFMSDLASVEQQSSESWHRWYTDTHNIETLLTLSAGVYFESSVSARQRLLARLEALYEGWVNPQCAKLSMVPRLWNWQHRSNSVQTYAWVLDELNKAVELSVSDGGRIAGDRECADRCRLRVDPEDVINLTAKPDTGFEFVAWSGLCRGQSDCQLTRSRLEARNNAVEAHFRKRYPDKNQPIFFQHRPEALEGQCRPDNSFGVHLADFNGDGHPDKLALDHQHLRKYGKEIGRHCLWLNNGAGRFELDTVASEHLSGADDIACTWSAQISDFNGDDKADFWCRGTEAGSDFFENHSAKGAETLVFEHQKAWRAEADTPYAQGYKDRFSFADFNGDGVLDRINRQGRIRSLDDGRLLFDTQVKEPVWADFNQDGWPDLWSLADKKLLLNDQGQGFTIGQYQPAFDICDYSGGIFHLDYDKDGALDLFCVTASDEPQSDFHVLLNQPDGYHARALSAEDLYPDTYASVALTKGTLVFEDMDNNGYADLVTIGPGQKLRLLMQDSQGDFNMRSGAAVLSTPEVPLVWYLAADDIDQDGLLDLAISAKNAERSSAWVYTNESSVKNHSLRLSLNGKAMGKGQNIDGIGSRVLVYKAGTDQLLAHRLIAPDYRHTGPARGLHIGLGKNERVDIQVVWPNAWPASQRFENIQVDQHYQIVFYPEGSDSIKARAMER</sequence>
<dbReference type="RefSeq" id="WP_109339290.1">
    <property type="nucleotide sequence ID" value="NZ_CP029347.1"/>
</dbReference>
<dbReference type="InterPro" id="IPR013517">
    <property type="entry name" value="FG-GAP"/>
</dbReference>
<dbReference type="Pfam" id="PF07593">
    <property type="entry name" value="UnbV_ASPIC"/>
    <property type="match status" value="1"/>
</dbReference>
<keyword evidence="6" id="KW-1185">Reference proteome</keyword>
<evidence type="ECO:0000259" key="3">
    <source>
        <dbReference type="Pfam" id="PF07593"/>
    </source>
</evidence>
<dbReference type="InterPro" id="IPR028994">
    <property type="entry name" value="Integrin_alpha_N"/>
</dbReference>
<evidence type="ECO:0008006" key="7">
    <source>
        <dbReference type="Google" id="ProtNLM"/>
    </source>
</evidence>
<accession>A0A2S2E1Z0</accession>
<reference evidence="5 6" key="1">
    <citation type="submission" date="2018-05" db="EMBL/GenBank/DDBJ databases">
        <title>Salinimonas sp. HMF8227 Genome sequencing and assembly.</title>
        <authorList>
            <person name="Kang H."/>
            <person name="Kang J."/>
            <person name="Cha I."/>
            <person name="Kim H."/>
            <person name="Joh K."/>
        </authorList>
    </citation>
    <scope>NUCLEOTIDE SEQUENCE [LARGE SCALE GENOMIC DNA]</scope>
    <source>
        <strain evidence="5 6">HMF8227</strain>
    </source>
</reference>
<dbReference type="SUPFAM" id="SSF69318">
    <property type="entry name" value="Integrin alpha N-terminal domain"/>
    <property type="match status" value="1"/>
</dbReference>
<dbReference type="EMBL" id="CP029347">
    <property type="protein sequence ID" value="AWL11665.1"/>
    <property type="molecule type" value="Genomic_DNA"/>
</dbReference>
<feature type="chain" id="PRO_5015765831" description="ASPIC/UnbV domain-containing protein" evidence="2">
    <location>
        <begin position="29"/>
        <end position="1418"/>
    </location>
</feature>
<dbReference type="KEGG" id="salh:HMF8227_01184"/>
<name>A0A2S2E1Z0_9ALTE</name>
<feature type="domain" description="ASPIC/UnbV" evidence="3">
    <location>
        <begin position="1330"/>
        <end position="1399"/>
    </location>
</feature>
<dbReference type="PANTHER" id="PTHR46580:SF4">
    <property type="entry name" value="ATP_GTP-BINDING PROTEIN"/>
    <property type="match status" value="1"/>
</dbReference>
<evidence type="ECO:0000313" key="5">
    <source>
        <dbReference type="EMBL" id="AWL11665.1"/>
    </source>
</evidence>